<accession>A0ABU1WGN5</accession>
<gene>
    <name evidence="1" type="ORF">J2W49_000358</name>
</gene>
<dbReference type="Proteomes" id="UP001265700">
    <property type="component" value="Unassembled WGS sequence"/>
</dbReference>
<sequence>MLIKTEKGRQELRPGNRTLGQRERTLLLLADGRQSESKMAELMQGDGRRLLNQLLAQGYLERRHPAGTAALTPGASSPAGQRAVAHGESFSGARSLASARMFLFDISERLFAPRDKALASHHRQALREARDPQAMLVAGRALIADVERLAGSERADGISERFAKLLPDHLLDNVE</sequence>
<evidence type="ECO:0000313" key="2">
    <source>
        <dbReference type="Proteomes" id="UP001265700"/>
    </source>
</evidence>
<reference evidence="1 2" key="1">
    <citation type="submission" date="2023-07" db="EMBL/GenBank/DDBJ databases">
        <title>Sorghum-associated microbial communities from plants grown in Nebraska, USA.</title>
        <authorList>
            <person name="Schachtman D."/>
        </authorList>
    </citation>
    <scope>NUCLEOTIDE SEQUENCE [LARGE SCALE GENOMIC DNA]</scope>
    <source>
        <strain evidence="1 2">4249</strain>
    </source>
</reference>
<evidence type="ECO:0008006" key="3">
    <source>
        <dbReference type="Google" id="ProtNLM"/>
    </source>
</evidence>
<dbReference type="RefSeq" id="WP_310311000.1">
    <property type="nucleotide sequence ID" value="NZ_JAVDWU010000001.1"/>
</dbReference>
<evidence type="ECO:0000313" key="1">
    <source>
        <dbReference type="EMBL" id="MDR7148430.1"/>
    </source>
</evidence>
<protein>
    <recommendedName>
        <fullName evidence="3">MarR family transcriptional regulator</fullName>
    </recommendedName>
</protein>
<name>A0ABU1WGN5_9BURK</name>
<dbReference type="EMBL" id="JAVDWU010000001">
    <property type="protein sequence ID" value="MDR7148430.1"/>
    <property type="molecule type" value="Genomic_DNA"/>
</dbReference>
<keyword evidence="2" id="KW-1185">Reference proteome</keyword>
<organism evidence="1 2">
    <name type="scientific">Hydrogenophaga palleronii</name>
    <dbReference type="NCBI Taxonomy" id="65655"/>
    <lineage>
        <taxon>Bacteria</taxon>
        <taxon>Pseudomonadati</taxon>
        <taxon>Pseudomonadota</taxon>
        <taxon>Betaproteobacteria</taxon>
        <taxon>Burkholderiales</taxon>
        <taxon>Comamonadaceae</taxon>
        <taxon>Hydrogenophaga</taxon>
    </lineage>
</organism>
<proteinExistence type="predicted"/>
<comment type="caution">
    <text evidence="1">The sequence shown here is derived from an EMBL/GenBank/DDBJ whole genome shotgun (WGS) entry which is preliminary data.</text>
</comment>